<gene>
    <name evidence="2" type="ORF">HO173_010890</name>
</gene>
<dbReference type="InterPro" id="IPR005024">
    <property type="entry name" value="Snf7_fam"/>
</dbReference>
<feature type="compositionally biased region" description="Basic and acidic residues" evidence="1">
    <location>
        <begin position="474"/>
        <end position="486"/>
    </location>
</feature>
<keyword evidence="3" id="KW-1185">Reference proteome</keyword>
<evidence type="ECO:0000313" key="2">
    <source>
        <dbReference type="EMBL" id="KAF6230982.1"/>
    </source>
</evidence>
<evidence type="ECO:0000256" key="1">
    <source>
        <dbReference type="SAM" id="MobiDB-lite"/>
    </source>
</evidence>
<evidence type="ECO:0000313" key="3">
    <source>
        <dbReference type="Proteomes" id="UP000578531"/>
    </source>
</evidence>
<dbReference type="GO" id="GO:0000815">
    <property type="term" value="C:ESCRT III complex"/>
    <property type="evidence" value="ECO:0007669"/>
    <property type="project" value="TreeGrafter"/>
</dbReference>
<organism evidence="2 3">
    <name type="scientific">Letharia columbiana</name>
    <dbReference type="NCBI Taxonomy" id="112416"/>
    <lineage>
        <taxon>Eukaryota</taxon>
        <taxon>Fungi</taxon>
        <taxon>Dikarya</taxon>
        <taxon>Ascomycota</taxon>
        <taxon>Pezizomycotina</taxon>
        <taxon>Lecanoromycetes</taxon>
        <taxon>OSLEUM clade</taxon>
        <taxon>Lecanoromycetidae</taxon>
        <taxon>Lecanorales</taxon>
        <taxon>Lecanorineae</taxon>
        <taxon>Parmeliaceae</taxon>
        <taxon>Letharia</taxon>
    </lineage>
</organism>
<dbReference type="EMBL" id="JACCJC010000062">
    <property type="protein sequence ID" value="KAF6230982.1"/>
    <property type="molecule type" value="Genomic_DNA"/>
</dbReference>
<feature type="compositionally biased region" description="Basic and acidic residues" evidence="1">
    <location>
        <begin position="413"/>
        <end position="426"/>
    </location>
</feature>
<dbReference type="GO" id="GO:0009898">
    <property type="term" value="C:cytoplasmic side of plasma membrane"/>
    <property type="evidence" value="ECO:0007669"/>
    <property type="project" value="TreeGrafter"/>
</dbReference>
<dbReference type="Proteomes" id="UP000578531">
    <property type="component" value="Unassembled WGS sequence"/>
</dbReference>
<dbReference type="Gene3D" id="6.10.140.1230">
    <property type="match status" value="1"/>
</dbReference>
<dbReference type="RefSeq" id="XP_037160415.1">
    <property type="nucleotide sequence ID" value="XM_037312775.1"/>
</dbReference>
<comment type="caution">
    <text evidence="2">The sequence shown here is derived from an EMBL/GenBank/DDBJ whole genome shotgun (WGS) entry which is preliminary data.</text>
</comment>
<feature type="compositionally biased region" description="Basic and acidic residues" evidence="1">
    <location>
        <begin position="436"/>
        <end position="460"/>
    </location>
</feature>
<feature type="region of interest" description="Disordered" evidence="1">
    <location>
        <begin position="413"/>
        <end position="486"/>
    </location>
</feature>
<dbReference type="OrthoDB" id="10250120at2759"/>
<dbReference type="Pfam" id="PF03357">
    <property type="entry name" value="Snf7"/>
    <property type="match status" value="1"/>
</dbReference>
<reference evidence="2 3" key="1">
    <citation type="journal article" date="2020" name="Genomics">
        <title>Complete, high-quality genomes from long-read metagenomic sequencing of two wolf lichen thalli reveals enigmatic genome architecture.</title>
        <authorList>
            <person name="McKenzie S.K."/>
            <person name="Walston R.F."/>
            <person name="Allen J.L."/>
        </authorList>
    </citation>
    <scope>NUCLEOTIDE SEQUENCE [LARGE SCALE GENOMIC DNA]</scope>
    <source>
        <strain evidence="2">WasteWater2</strain>
    </source>
</reference>
<proteinExistence type="predicted"/>
<dbReference type="GO" id="GO:0005771">
    <property type="term" value="C:multivesicular body"/>
    <property type="evidence" value="ECO:0007669"/>
    <property type="project" value="TreeGrafter"/>
</dbReference>
<dbReference type="GeneID" id="59292536"/>
<dbReference type="GO" id="GO:0032511">
    <property type="term" value="P:late endosome to vacuole transport via multivesicular body sorting pathway"/>
    <property type="evidence" value="ECO:0007669"/>
    <property type="project" value="TreeGrafter"/>
</dbReference>
<protein>
    <recommendedName>
        <fullName evidence="4">SNF7 family protein</fullName>
    </recommendedName>
</protein>
<dbReference type="GO" id="GO:0006900">
    <property type="term" value="P:vesicle budding from membrane"/>
    <property type="evidence" value="ECO:0007669"/>
    <property type="project" value="TreeGrafter"/>
</dbReference>
<accession>A0A8H6FM30</accession>
<evidence type="ECO:0008006" key="4">
    <source>
        <dbReference type="Google" id="ProtNLM"/>
    </source>
</evidence>
<dbReference type="PANTHER" id="PTHR22761:SF18">
    <property type="entry name" value="SORTING PROTEIN SNF7 FAMILY PROTEIN, PUTATIVE (AFU_ORTHOLOGUE AFUA_2G16692)-RELATED"/>
    <property type="match status" value="1"/>
</dbReference>
<dbReference type="PANTHER" id="PTHR22761">
    <property type="entry name" value="CHARGED MULTIVESICULAR BODY PROTEIN"/>
    <property type="match status" value="1"/>
</dbReference>
<name>A0A8H6FM30_9LECA</name>
<sequence length="486" mass="53754">MSELVNFILGEGEQFRRARLPSLYSDFTLQRYSNPDGFAANTAAWIDALTKAARSGLLPSDGANHDTLLVRTGEILLQSLETKEWGRPLALRAVIDEAVCQRSMIPYQEFITARKSIHSRNWTIQPRWLFSWGLKQLGLLDLSIGVGLLPTASFVILPNVEVRGSYHDHGSFLTLIQEAASKIVNKMGSSSNQIDRIYPMSMFSTEAGKVLKSQNGLTESDLHLILKYLARDKSRIIYDAETVKFKAAGETSSTLTTQDKTIASLKTLIADINLQVAMFSTRISNLSESAQKAIKNKNRTSALAALRSKKLSETILMQRSETLAQLEEVYGKIEQAADQVAIVRVMEASTGVLRNLHAHIGGIDKVEDVIEGLRDEMGKVDEIGGVIEASAQVDSVIDESAVDEELESLERQAKAREEEKGARQTQERLASIATVRKTEDNQPEERKDNPQELSSDRRAPESPMEEGISGLKRLSLDDPRGTAEKA</sequence>
<dbReference type="AlphaFoldDB" id="A0A8H6FM30"/>